<organism evidence="1 2">
    <name type="scientific">Desulfomicrobium apsheronum</name>
    <dbReference type="NCBI Taxonomy" id="52560"/>
    <lineage>
        <taxon>Bacteria</taxon>
        <taxon>Pseudomonadati</taxon>
        <taxon>Thermodesulfobacteriota</taxon>
        <taxon>Desulfovibrionia</taxon>
        <taxon>Desulfovibrionales</taxon>
        <taxon>Desulfomicrobiaceae</taxon>
        <taxon>Desulfomicrobium</taxon>
    </lineage>
</organism>
<dbReference type="STRING" id="52560.SAMN04488082_12260"/>
<dbReference type="EMBL" id="FORX01000022">
    <property type="protein sequence ID" value="SFK39211.1"/>
    <property type="molecule type" value="Genomic_DNA"/>
</dbReference>
<reference evidence="2" key="1">
    <citation type="submission" date="2016-10" db="EMBL/GenBank/DDBJ databases">
        <authorList>
            <person name="Varghese N."/>
            <person name="Submissions S."/>
        </authorList>
    </citation>
    <scope>NUCLEOTIDE SEQUENCE [LARGE SCALE GENOMIC DNA]</scope>
    <source>
        <strain evidence="2">DSM 5918</strain>
    </source>
</reference>
<accession>A0A1I3Z6B1</accession>
<protein>
    <submittedName>
        <fullName evidence="1">Uncharacterized protein</fullName>
    </submittedName>
</protein>
<evidence type="ECO:0000313" key="2">
    <source>
        <dbReference type="Proteomes" id="UP000198635"/>
    </source>
</evidence>
<dbReference type="OrthoDB" id="5432324at2"/>
<dbReference type="RefSeq" id="WP_092378626.1">
    <property type="nucleotide sequence ID" value="NZ_FORX01000022.1"/>
</dbReference>
<sequence length="93" mass="10781">MQVKASELLARIREMYPEIEKNGIQTSCFYDEKTEAWVVEFTHDEHSLDTHLDKKDVEDCLAGKKCIHMGVQIGRFVESYCLKDDVCPTDIKK</sequence>
<evidence type="ECO:0000313" key="1">
    <source>
        <dbReference type="EMBL" id="SFK39211.1"/>
    </source>
</evidence>
<keyword evidence="2" id="KW-1185">Reference proteome</keyword>
<gene>
    <name evidence="1" type="ORF">SAMN04488082_12260</name>
</gene>
<dbReference type="Proteomes" id="UP000198635">
    <property type="component" value="Unassembled WGS sequence"/>
</dbReference>
<dbReference type="AlphaFoldDB" id="A0A1I3Z6B1"/>
<proteinExistence type="predicted"/>
<name>A0A1I3Z6B1_9BACT</name>